<protein>
    <submittedName>
        <fullName evidence="1">Uncharacterized protein</fullName>
    </submittedName>
</protein>
<evidence type="ECO:0000313" key="2">
    <source>
        <dbReference type="Proteomes" id="UP001055811"/>
    </source>
</evidence>
<sequence length="222" mass="25304">MNVFSIRSQIKMDIRGDASGFLSAHPKTPLLSLHHLEHVDPIYSSMDRFQSIKQLMKAADVDQPRLLQQTICHSRKLNWSFSISWGYSVHVYENIIPRSILKTPLETFRPWGRWKPPFYIFNTRPLSNDPCATPHVFSFKDIKKINETEVITNYSRIASRGLPTCGIANNHSAESVSRIEVVSLTTKPTQNGKTECCDVVEINGMEVAKLKLRDCMDDELIA</sequence>
<organism evidence="1 2">
    <name type="scientific">Cichorium intybus</name>
    <name type="common">Chicory</name>
    <dbReference type="NCBI Taxonomy" id="13427"/>
    <lineage>
        <taxon>Eukaryota</taxon>
        <taxon>Viridiplantae</taxon>
        <taxon>Streptophyta</taxon>
        <taxon>Embryophyta</taxon>
        <taxon>Tracheophyta</taxon>
        <taxon>Spermatophyta</taxon>
        <taxon>Magnoliopsida</taxon>
        <taxon>eudicotyledons</taxon>
        <taxon>Gunneridae</taxon>
        <taxon>Pentapetalae</taxon>
        <taxon>asterids</taxon>
        <taxon>campanulids</taxon>
        <taxon>Asterales</taxon>
        <taxon>Asteraceae</taxon>
        <taxon>Cichorioideae</taxon>
        <taxon>Cichorieae</taxon>
        <taxon>Cichoriinae</taxon>
        <taxon>Cichorium</taxon>
    </lineage>
</organism>
<proteinExistence type="predicted"/>
<comment type="caution">
    <text evidence="1">The sequence shown here is derived from an EMBL/GenBank/DDBJ whole genome shotgun (WGS) entry which is preliminary data.</text>
</comment>
<accession>A0ACB9H6N6</accession>
<evidence type="ECO:0000313" key="1">
    <source>
        <dbReference type="EMBL" id="KAI3790835.1"/>
    </source>
</evidence>
<keyword evidence="2" id="KW-1185">Reference proteome</keyword>
<dbReference type="EMBL" id="CM042009">
    <property type="protein sequence ID" value="KAI3790835.1"/>
    <property type="molecule type" value="Genomic_DNA"/>
</dbReference>
<reference evidence="1 2" key="2">
    <citation type="journal article" date="2022" name="Mol. Ecol. Resour.">
        <title>The genomes of chicory, endive, great burdock and yacon provide insights into Asteraceae paleo-polyploidization history and plant inulin production.</title>
        <authorList>
            <person name="Fan W."/>
            <person name="Wang S."/>
            <person name="Wang H."/>
            <person name="Wang A."/>
            <person name="Jiang F."/>
            <person name="Liu H."/>
            <person name="Zhao H."/>
            <person name="Xu D."/>
            <person name="Zhang Y."/>
        </authorList>
    </citation>
    <scope>NUCLEOTIDE SEQUENCE [LARGE SCALE GENOMIC DNA]</scope>
    <source>
        <strain evidence="2">cv. Punajuju</strain>
        <tissue evidence="1">Leaves</tissue>
    </source>
</reference>
<dbReference type="Proteomes" id="UP001055811">
    <property type="component" value="Linkage Group LG01"/>
</dbReference>
<name>A0ACB9H6N6_CICIN</name>
<gene>
    <name evidence="1" type="ORF">L2E82_04186</name>
</gene>
<reference evidence="2" key="1">
    <citation type="journal article" date="2022" name="Mol. Ecol. Resour.">
        <title>The genomes of chicory, endive, great burdock and yacon provide insights into Asteraceae palaeo-polyploidization history and plant inulin production.</title>
        <authorList>
            <person name="Fan W."/>
            <person name="Wang S."/>
            <person name="Wang H."/>
            <person name="Wang A."/>
            <person name="Jiang F."/>
            <person name="Liu H."/>
            <person name="Zhao H."/>
            <person name="Xu D."/>
            <person name="Zhang Y."/>
        </authorList>
    </citation>
    <scope>NUCLEOTIDE SEQUENCE [LARGE SCALE GENOMIC DNA]</scope>
    <source>
        <strain evidence="2">cv. Punajuju</strain>
    </source>
</reference>